<dbReference type="KEGG" id="daer:H9K75_05590"/>
<name>A0A7H0GMG6_9BURK</name>
<evidence type="ECO:0000313" key="5">
    <source>
        <dbReference type="EMBL" id="QNP49482.1"/>
    </source>
</evidence>
<reference evidence="5 6" key="1">
    <citation type="submission" date="2020-08" db="EMBL/GenBank/DDBJ databases">
        <title>Genome sequence of Diaphorobacter aerolatus KACC 16536T.</title>
        <authorList>
            <person name="Hyun D.-W."/>
            <person name="Bae J.-W."/>
        </authorList>
    </citation>
    <scope>NUCLEOTIDE SEQUENCE [LARGE SCALE GENOMIC DNA]</scope>
    <source>
        <strain evidence="5 6">KACC 16536</strain>
    </source>
</reference>
<keyword evidence="6" id="KW-1185">Reference proteome</keyword>
<dbReference type="Gene3D" id="1.20.5.2050">
    <property type="match status" value="1"/>
</dbReference>
<evidence type="ECO:0000256" key="3">
    <source>
        <dbReference type="ARBA" id="ARBA00023163"/>
    </source>
</evidence>
<evidence type="ECO:0000313" key="6">
    <source>
        <dbReference type="Proteomes" id="UP000516028"/>
    </source>
</evidence>
<accession>A0A7H0GMG6</accession>
<evidence type="ECO:0000259" key="4">
    <source>
        <dbReference type="Pfam" id="PF00847"/>
    </source>
</evidence>
<dbReference type="Proteomes" id="UP000516028">
    <property type="component" value="Chromosome"/>
</dbReference>
<keyword evidence="2" id="KW-0238">DNA-binding</keyword>
<dbReference type="InterPro" id="IPR001471">
    <property type="entry name" value="AP2/ERF_dom"/>
</dbReference>
<feature type="domain" description="AP2/ERF" evidence="4">
    <location>
        <begin position="90"/>
        <end position="134"/>
    </location>
</feature>
<dbReference type="EMBL" id="CP060783">
    <property type="protein sequence ID" value="QNP49482.1"/>
    <property type="molecule type" value="Genomic_DNA"/>
</dbReference>
<proteinExistence type="predicted"/>
<keyword evidence="3" id="KW-0804">Transcription</keyword>
<organism evidence="5 6">
    <name type="scientific">Diaphorobacter aerolatus</name>
    <dbReference type="NCBI Taxonomy" id="1288495"/>
    <lineage>
        <taxon>Bacteria</taxon>
        <taxon>Pseudomonadati</taxon>
        <taxon>Pseudomonadota</taxon>
        <taxon>Betaproteobacteria</taxon>
        <taxon>Burkholderiales</taxon>
        <taxon>Comamonadaceae</taxon>
        <taxon>Diaphorobacter</taxon>
    </lineage>
</organism>
<evidence type="ECO:0000256" key="1">
    <source>
        <dbReference type="ARBA" id="ARBA00023015"/>
    </source>
</evidence>
<dbReference type="GO" id="GO:0003677">
    <property type="term" value="F:DNA binding"/>
    <property type="evidence" value="ECO:0007669"/>
    <property type="project" value="UniProtKB-KW"/>
</dbReference>
<protein>
    <submittedName>
        <fullName evidence="5">AP2 domain-containing protein</fullName>
    </submittedName>
</protein>
<evidence type="ECO:0000256" key="2">
    <source>
        <dbReference type="ARBA" id="ARBA00023125"/>
    </source>
</evidence>
<dbReference type="Pfam" id="PF00847">
    <property type="entry name" value="AP2"/>
    <property type="match status" value="1"/>
</dbReference>
<keyword evidence="1" id="KW-0805">Transcription regulation</keyword>
<sequence>MYCVVRLDASGRSGIPGNLWLVNVKRQGRLFHRSFFDNAYGGRDSAFTMAVAYRDALLRIFPPLTQLQQRVKIRSNNKSGMAGVSARYDDNRRRLKAWVATMDASGVTHQKYFSVKEHGEEKAKELAIAARKELLTLYRDNKFVTVNANATQAAESAFPALLNEGANQEGISPLSPMLRTTRMRTRPG</sequence>
<gene>
    <name evidence="5" type="ORF">H9K75_05590</name>
</gene>
<dbReference type="AlphaFoldDB" id="A0A7H0GMG6"/>
<dbReference type="GO" id="GO:0003700">
    <property type="term" value="F:DNA-binding transcription factor activity"/>
    <property type="evidence" value="ECO:0007669"/>
    <property type="project" value="InterPro"/>
</dbReference>